<accession>A0A2G1W5A9</accession>
<dbReference type="PANTHER" id="PTHR43451">
    <property type="entry name" value="ACETYLTRANSFERASE (GNAT) FAMILY PROTEIN"/>
    <property type="match status" value="1"/>
</dbReference>
<dbReference type="GO" id="GO:0016747">
    <property type="term" value="F:acyltransferase activity, transferring groups other than amino-acyl groups"/>
    <property type="evidence" value="ECO:0007669"/>
    <property type="project" value="InterPro"/>
</dbReference>
<dbReference type="GeneID" id="90609934"/>
<dbReference type="PROSITE" id="PS51186">
    <property type="entry name" value="GNAT"/>
    <property type="match status" value="1"/>
</dbReference>
<dbReference type="Gene3D" id="3.40.630.30">
    <property type="match status" value="1"/>
</dbReference>
<dbReference type="OrthoDB" id="424368at2"/>
<dbReference type="Proteomes" id="UP000225740">
    <property type="component" value="Unassembled WGS sequence"/>
</dbReference>
<dbReference type="PANTHER" id="PTHR43451:SF1">
    <property type="entry name" value="ACETYLTRANSFERASE"/>
    <property type="match status" value="1"/>
</dbReference>
<dbReference type="EMBL" id="NIZW01000014">
    <property type="protein sequence ID" value="PHQ33829.1"/>
    <property type="molecule type" value="Genomic_DNA"/>
</dbReference>
<dbReference type="CDD" id="cd04301">
    <property type="entry name" value="NAT_SF"/>
    <property type="match status" value="1"/>
</dbReference>
<feature type="domain" description="N-acetyltransferase" evidence="1">
    <location>
        <begin position="1"/>
        <end position="154"/>
    </location>
</feature>
<dbReference type="InterPro" id="IPR052564">
    <property type="entry name" value="N-acetyltrans/Recomb-assoc"/>
</dbReference>
<dbReference type="InterPro" id="IPR000182">
    <property type="entry name" value="GNAT_dom"/>
</dbReference>
<keyword evidence="2" id="KW-0808">Transferase</keyword>
<organism evidence="2 3">
    <name type="scientific">Rhodopirellula bahusiensis</name>
    <dbReference type="NCBI Taxonomy" id="2014065"/>
    <lineage>
        <taxon>Bacteria</taxon>
        <taxon>Pseudomonadati</taxon>
        <taxon>Planctomycetota</taxon>
        <taxon>Planctomycetia</taxon>
        <taxon>Pirellulales</taxon>
        <taxon>Pirellulaceae</taxon>
        <taxon>Rhodopirellula</taxon>
    </lineage>
</organism>
<evidence type="ECO:0000313" key="2">
    <source>
        <dbReference type="EMBL" id="PHQ33829.1"/>
    </source>
</evidence>
<dbReference type="SUPFAM" id="SSF55729">
    <property type="entry name" value="Acyl-CoA N-acyltransferases (Nat)"/>
    <property type="match status" value="1"/>
</dbReference>
<name>A0A2G1W5A9_9BACT</name>
<proteinExistence type="predicted"/>
<comment type="caution">
    <text evidence="2">The sequence shown here is derived from an EMBL/GenBank/DDBJ whole genome shotgun (WGS) entry which is preliminary data.</text>
</comment>
<sequence length="160" mass="18516">MKLRPFRSDDAIDCWRMFRDTVHRVNARDYSQEQLNAWAPESIDLDHWAQRFDGHVAVVVESDSRIIGFADMSHAGHLDRLFVSADHQRRGVAKLIWRELVEHAVRLECQTVCTEASITAKPFFESVGFVVIARQEVECRGVTLTNYRMEWRRGGLVESV</sequence>
<dbReference type="AlphaFoldDB" id="A0A2G1W5A9"/>
<reference evidence="2 3" key="1">
    <citation type="submission" date="2017-06" db="EMBL/GenBank/DDBJ databases">
        <title>Description of Rhodopirellula bahusiensis sp. nov.</title>
        <authorList>
            <person name="Kizina J."/>
            <person name="Harder J."/>
        </authorList>
    </citation>
    <scope>NUCLEOTIDE SEQUENCE [LARGE SCALE GENOMIC DNA]</scope>
    <source>
        <strain evidence="2 3">SWK21</strain>
    </source>
</reference>
<gene>
    <name evidence="2" type="ORF">CEE69_18035</name>
</gene>
<keyword evidence="3" id="KW-1185">Reference proteome</keyword>
<evidence type="ECO:0000313" key="3">
    <source>
        <dbReference type="Proteomes" id="UP000225740"/>
    </source>
</evidence>
<protein>
    <submittedName>
        <fullName evidence="2">GNAT family N-acetyltransferase</fullName>
    </submittedName>
</protein>
<evidence type="ECO:0000259" key="1">
    <source>
        <dbReference type="PROSITE" id="PS51186"/>
    </source>
</evidence>
<dbReference type="Pfam" id="PF13673">
    <property type="entry name" value="Acetyltransf_10"/>
    <property type="match status" value="1"/>
</dbReference>
<dbReference type="RefSeq" id="WP_099262046.1">
    <property type="nucleotide sequence ID" value="NZ_NIZW01000014.1"/>
</dbReference>
<dbReference type="InterPro" id="IPR016181">
    <property type="entry name" value="Acyl_CoA_acyltransferase"/>
</dbReference>